<organism evidence="2 3">
    <name type="scientific">Botrytis hyacinthi</name>
    <dbReference type="NCBI Taxonomy" id="278943"/>
    <lineage>
        <taxon>Eukaryota</taxon>
        <taxon>Fungi</taxon>
        <taxon>Dikarya</taxon>
        <taxon>Ascomycota</taxon>
        <taxon>Pezizomycotina</taxon>
        <taxon>Leotiomycetes</taxon>
        <taxon>Helotiales</taxon>
        <taxon>Sclerotiniaceae</taxon>
        <taxon>Botrytis</taxon>
    </lineage>
</organism>
<evidence type="ECO:0000313" key="3">
    <source>
        <dbReference type="Proteomes" id="UP000297814"/>
    </source>
</evidence>
<evidence type="ECO:0000259" key="1">
    <source>
        <dbReference type="Pfam" id="PF24852"/>
    </source>
</evidence>
<reference evidence="2 3" key="1">
    <citation type="submission" date="2017-12" db="EMBL/GenBank/DDBJ databases">
        <title>Comparative genomics of Botrytis spp.</title>
        <authorList>
            <person name="Valero-Jimenez C.A."/>
            <person name="Tapia P."/>
            <person name="Veloso J."/>
            <person name="Silva-Moreno E."/>
            <person name="Staats M."/>
            <person name="Valdes J.H."/>
            <person name="Van Kan J.A.L."/>
        </authorList>
    </citation>
    <scope>NUCLEOTIDE SEQUENCE [LARGE SCALE GENOMIC DNA]</scope>
    <source>
        <strain evidence="2 3">Bh0001</strain>
    </source>
</reference>
<dbReference type="AlphaFoldDB" id="A0A4Z1GRJ2"/>
<dbReference type="Proteomes" id="UP000297814">
    <property type="component" value="Unassembled WGS sequence"/>
</dbReference>
<sequence length="167" mass="19180">MHSPPVKKRLSKAAEQYNISGIELKGEDTESVPIYESCHEIRKKIKAFFRNISSNESAFCREIAKIFPDGREVLTKTLNNFMKQKGPHGNQSPAYYATSAFFEKTYISEGKPKNQDRKTWKKVWAREVNIPSRCHRGHVEKRILDNMGKEVDLGSIAVDRAHCRRGL</sequence>
<keyword evidence="3" id="KW-1185">Reference proteome</keyword>
<feature type="domain" description="DUF7726" evidence="1">
    <location>
        <begin position="32"/>
        <end position="111"/>
    </location>
</feature>
<dbReference type="PANTHER" id="PTHR42339:SF1">
    <property type="entry name" value="HISTONE H1"/>
    <property type="match status" value="1"/>
</dbReference>
<dbReference type="EMBL" id="PQXK01000052">
    <property type="protein sequence ID" value="TGO39546.1"/>
    <property type="molecule type" value="Genomic_DNA"/>
</dbReference>
<accession>A0A4Z1GRJ2</accession>
<proteinExistence type="predicted"/>
<dbReference type="Pfam" id="PF24852">
    <property type="entry name" value="DUF7726"/>
    <property type="match status" value="1"/>
</dbReference>
<gene>
    <name evidence="2" type="ORF">BHYA_0052g00470</name>
</gene>
<dbReference type="InterPro" id="IPR056143">
    <property type="entry name" value="DUF7726"/>
</dbReference>
<comment type="caution">
    <text evidence="2">The sequence shown here is derived from an EMBL/GenBank/DDBJ whole genome shotgun (WGS) entry which is preliminary data.</text>
</comment>
<evidence type="ECO:0000313" key="2">
    <source>
        <dbReference type="EMBL" id="TGO39546.1"/>
    </source>
</evidence>
<protein>
    <recommendedName>
        <fullName evidence="1">DUF7726 domain-containing protein</fullName>
    </recommendedName>
</protein>
<name>A0A4Z1GRJ2_9HELO</name>
<dbReference type="PANTHER" id="PTHR42339">
    <property type="entry name" value="HISTONE H1"/>
    <property type="match status" value="1"/>
</dbReference>